<gene>
    <name evidence="4" type="ORF">D8Y22_21560</name>
</gene>
<protein>
    <submittedName>
        <fullName evidence="4">Acyl-CoA synthetase</fullName>
    </submittedName>
</protein>
<dbReference type="OrthoDB" id="275266at2157"/>
<dbReference type="InterPro" id="IPR050237">
    <property type="entry name" value="ATP-dep_AMP-bd_enzyme"/>
</dbReference>
<feature type="region of interest" description="Disordered" evidence="1">
    <location>
        <begin position="149"/>
        <end position="175"/>
    </location>
</feature>
<dbReference type="RefSeq" id="WP_141466668.1">
    <property type="nucleotide sequence ID" value="NZ_RBZW01000076.1"/>
</dbReference>
<evidence type="ECO:0000256" key="1">
    <source>
        <dbReference type="SAM" id="MobiDB-lite"/>
    </source>
</evidence>
<dbReference type="InterPro" id="IPR025110">
    <property type="entry name" value="AMP-bd_C"/>
</dbReference>
<dbReference type="GO" id="GO:0016877">
    <property type="term" value="F:ligase activity, forming carbon-sulfur bonds"/>
    <property type="evidence" value="ECO:0007669"/>
    <property type="project" value="UniProtKB-ARBA"/>
</dbReference>
<dbReference type="InterPro" id="IPR020845">
    <property type="entry name" value="AMP-binding_CS"/>
</dbReference>
<dbReference type="Gene3D" id="3.40.50.12780">
    <property type="entry name" value="N-terminal domain of ligase-like"/>
    <property type="match status" value="1"/>
</dbReference>
<dbReference type="Gene3D" id="3.30.300.30">
    <property type="match status" value="1"/>
</dbReference>
<feature type="domain" description="AMP-dependent synthetase/ligase" evidence="2">
    <location>
        <begin position="23"/>
        <end position="410"/>
    </location>
</feature>
<accession>A0A4S3TGL5</accession>
<dbReference type="PANTHER" id="PTHR43767">
    <property type="entry name" value="LONG-CHAIN-FATTY-ACID--COA LIGASE"/>
    <property type="match status" value="1"/>
</dbReference>
<evidence type="ECO:0000313" key="4">
    <source>
        <dbReference type="EMBL" id="THE63031.1"/>
    </source>
</evidence>
<dbReference type="AlphaFoldDB" id="A0A4S3TGL5"/>
<proteinExistence type="predicted"/>
<dbReference type="InterPro" id="IPR000873">
    <property type="entry name" value="AMP-dep_synth/lig_dom"/>
</dbReference>
<dbReference type="SUPFAM" id="SSF56801">
    <property type="entry name" value="Acetyl-CoA synthetase-like"/>
    <property type="match status" value="1"/>
</dbReference>
<dbReference type="PANTHER" id="PTHR43767:SF10">
    <property type="entry name" value="SURFACTIN SYNTHASE SUBUNIT 1"/>
    <property type="match status" value="1"/>
</dbReference>
<dbReference type="InterPro" id="IPR045851">
    <property type="entry name" value="AMP-bd_C_sf"/>
</dbReference>
<dbReference type="EMBL" id="RBZW01000076">
    <property type="protein sequence ID" value="THE63031.1"/>
    <property type="molecule type" value="Genomic_DNA"/>
</dbReference>
<sequence>MNEWTTSYDQQPLLCVTLSDLLRNRADQIGDQPAIVYGPSDRTYTFDELNDVANRIANSLLEAGINHQEKVSVMASNPLTAVLSMVGINKAGMVYSPINFEYKGDALSYQINDTAPELLIIEEQYVDRLNAIADGIRSVPDVVVVEADDEGESPADQFSATSFDELRDGNDDEPPVEVSWDDEASIVYTSGTTGMPKGVVIPYRWIFANYTLFRQQLLNSDDVVHTSLPMYHVGGVYFDLHSGWIAGAPTVLWDRFSPTDFWDRIDEYEATTVTLVSVMATWLEKQGQRDTPTTLNKVHMQPLPEQYERMASDFGFDFVTVGFGQTESGMPIAGAIRAARGDDATSTDVRRGKPPETIANDVESIGAPVIDAAPDDRYMGRPIESIMEVTTLDDRDERTDTGVPGELAVRPKLPGIILKAYYGKPERTVAAFSNLWFHTGDSAYADDRDNYFYVDRQGDVIRRRGENISSLQVQEILNSHSEVETTAAYPVPAREGGEDEVAVTVEPVAGAELTERDLRAFVDDRMPEFMRPAYIDFTDQMPTTKTNKLEKYKLRQRTVDRENL</sequence>
<dbReference type="PROSITE" id="PS00455">
    <property type="entry name" value="AMP_BINDING"/>
    <property type="match status" value="1"/>
</dbReference>
<evidence type="ECO:0000259" key="3">
    <source>
        <dbReference type="Pfam" id="PF13193"/>
    </source>
</evidence>
<dbReference type="Pfam" id="PF13193">
    <property type="entry name" value="AMP-binding_C"/>
    <property type="match status" value="1"/>
</dbReference>
<keyword evidence="5" id="KW-1185">Reference proteome</keyword>
<reference evidence="4 5" key="1">
    <citation type="submission" date="2018-10" db="EMBL/GenBank/DDBJ databases">
        <title>Natronolimnobius sp. XQ-INN 246 isolated from Inner Mongolia Autonomous Region of China.</title>
        <authorList>
            <person name="Xue Q."/>
        </authorList>
    </citation>
    <scope>NUCLEOTIDE SEQUENCE [LARGE SCALE GENOMIC DNA]</scope>
    <source>
        <strain evidence="4 5">XQ-INN 246</strain>
    </source>
</reference>
<dbReference type="Proteomes" id="UP000318864">
    <property type="component" value="Unassembled WGS sequence"/>
</dbReference>
<comment type="caution">
    <text evidence="4">The sequence shown here is derived from an EMBL/GenBank/DDBJ whole genome shotgun (WGS) entry which is preliminary data.</text>
</comment>
<evidence type="ECO:0000259" key="2">
    <source>
        <dbReference type="Pfam" id="PF00501"/>
    </source>
</evidence>
<organism evidence="4 5">
    <name type="scientific">Salinadaptatus halalkaliphilus</name>
    <dbReference type="NCBI Taxonomy" id="2419781"/>
    <lineage>
        <taxon>Archaea</taxon>
        <taxon>Methanobacteriati</taxon>
        <taxon>Methanobacteriota</taxon>
        <taxon>Stenosarchaea group</taxon>
        <taxon>Halobacteria</taxon>
        <taxon>Halobacteriales</taxon>
        <taxon>Natrialbaceae</taxon>
        <taxon>Salinadaptatus</taxon>
    </lineage>
</organism>
<dbReference type="InterPro" id="IPR042099">
    <property type="entry name" value="ANL_N_sf"/>
</dbReference>
<feature type="domain" description="AMP-binding enzyme C-terminal" evidence="3">
    <location>
        <begin position="473"/>
        <end position="548"/>
    </location>
</feature>
<dbReference type="Pfam" id="PF00501">
    <property type="entry name" value="AMP-binding"/>
    <property type="match status" value="1"/>
</dbReference>
<name>A0A4S3TGL5_9EURY</name>
<evidence type="ECO:0000313" key="5">
    <source>
        <dbReference type="Proteomes" id="UP000318864"/>
    </source>
</evidence>